<evidence type="ECO:0000313" key="3">
    <source>
        <dbReference type="EMBL" id="WZN60445.1"/>
    </source>
</evidence>
<dbReference type="Proteomes" id="UP001472866">
    <property type="component" value="Chromosome 03"/>
</dbReference>
<feature type="compositionally biased region" description="Low complexity" evidence="2">
    <location>
        <begin position="110"/>
        <end position="128"/>
    </location>
</feature>
<dbReference type="AlphaFoldDB" id="A0AAX4P215"/>
<keyword evidence="4" id="KW-1185">Reference proteome</keyword>
<name>A0AAX4P215_9CHLO</name>
<evidence type="ECO:0000256" key="2">
    <source>
        <dbReference type="SAM" id="MobiDB-lite"/>
    </source>
</evidence>
<evidence type="ECO:0000313" key="4">
    <source>
        <dbReference type="Proteomes" id="UP001472866"/>
    </source>
</evidence>
<feature type="region of interest" description="Disordered" evidence="2">
    <location>
        <begin position="80"/>
        <end position="199"/>
    </location>
</feature>
<evidence type="ECO:0000256" key="1">
    <source>
        <dbReference type="SAM" id="Coils"/>
    </source>
</evidence>
<keyword evidence="1" id="KW-0175">Coiled coil</keyword>
<dbReference type="EMBL" id="CP151503">
    <property type="protein sequence ID" value="WZN60445.1"/>
    <property type="molecule type" value="Genomic_DNA"/>
</dbReference>
<feature type="region of interest" description="Disordered" evidence="2">
    <location>
        <begin position="213"/>
        <end position="246"/>
    </location>
</feature>
<feature type="region of interest" description="Disordered" evidence="2">
    <location>
        <begin position="340"/>
        <end position="362"/>
    </location>
</feature>
<feature type="coiled-coil region" evidence="1">
    <location>
        <begin position="264"/>
        <end position="291"/>
    </location>
</feature>
<protein>
    <submittedName>
        <fullName evidence="3">Uncharacterized protein</fullName>
    </submittedName>
</protein>
<organism evidence="3 4">
    <name type="scientific">Chloropicon roscoffensis</name>
    <dbReference type="NCBI Taxonomy" id="1461544"/>
    <lineage>
        <taxon>Eukaryota</taxon>
        <taxon>Viridiplantae</taxon>
        <taxon>Chlorophyta</taxon>
        <taxon>Chloropicophyceae</taxon>
        <taxon>Chloropicales</taxon>
        <taxon>Chloropicaceae</taxon>
        <taxon>Chloropicon</taxon>
    </lineage>
</organism>
<proteinExistence type="predicted"/>
<gene>
    <name evidence="3" type="ORF">HKI87_03g19740</name>
</gene>
<accession>A0AAX4P215</accession>
<sequence>MTEMGLVLLGQQAVISNPAVALLRVSGKNLSHERFSRVKQSRHQNASQAGVEFHKDHRGTAVRLGSSLPAQQPQQLCRISKPIQPLGDRVPLCGGTQGDGRSVARRKSRSNSTSSSSSSSSSATGSQPRSRDPGAGYGAAVFPPSGRSSPYAGAGKAGRSFSAGSVRLHKRRASASEATGTPRDPAGAQVRGRQRRNMSCTSVSVVRAASLEPSSGCGHTAEKRRPWPAPSHNFKCRDRGSQGQKRVSTAEAKARQARMEEFCLAQQRKAIERVEERRRHAIAQRQKAATDELERRHKARERYRIRELEQERRRQHIYALNCVMRRVEARCFEAFKETMERKTNLSSNDDEASESESGMSDCEMGCHEGQAPPAAATVLACRV</sequence>
<reference evidence="3 4" key="1">
    <citation type="submission" date="2024-03" db="EMBL/GenBank/DDBJ databases">
        <title>Complete genome sequence of the green alga Chloropicon roscoffensis RCC1871.</title>
        <authorList>
            <person name="Lemieux C."/>
            <person name="Pombert J.-F."/>
            <person name="Otis C."/>
            <person name="Turmel M."/>
        </authorList>
    </citation>
    <scope>NUCLEOTIDE SEQUENCE [LARGE SCALE GENOMIC DNA]</scope>
    <source>
        <strain evidence="3 4">RCC1871</strain>
    </source>
</reference>